<keyword evidence="2 4" id="KW-0238">DNA-binding</keyword>
<evidence type="ECO:0000313" key="7">
    <source>
        <dbReference type="Proteomes" id="UP001210865"/>
    </source>
</evidence>
<keyword evidence="7" id="KW-1185">Reference proteome</keyword>
<dbReference type="InterPro" id="IPR039536">
    <property type="entry name" value="TetR_C_Proteobacteria"/>
</dbReference>
<dbReference type="SUPFAM" id="SSF46689">
    <property type="entry name" value="Homeodomain-like"/>
    <property type="match status" value="1"/>
</dbReference>
<keyword evidence="3" id="KW-0804">Transcription</keyword>
<accession>A0ABY7NRV4</accession>
<dbReference type="InterPro" id="IPR009057">
    <property type="entry name" value="Homeodomain-like_sf"/>
</dbReference>
<feature type="domain" description="HTH tetR-type" evidence="5">
    <location>
        <begin position="1"/>
        <end position="53"/>
    </location>
</feature>
<evidence type="ECO:0000313" key="6">
    <source>
        <dbReference type="EMBL" id="WBO24267.1"/>
    </source>
</evidence>
<keyword evidence="1" id="KW-0805">Transcription regulation</keyword>
<dbReference type="Pfam" id="PF14246">
    <property type="entry name" value="TetR_C_7"/>
    <property type="match status" value="1"/>
</dbReference>
<dbReference type="PANTHER" id="PTHR30055:SF234">
    <property type="entry name" value="HTH-TYPE TRANSCRIPTIONAL REGULATOR BETI"/>
    <property type="match status" value="1"/>
</dbReference>
<feature type="DNA-binding region" description="H-T-H motif" evidence="4">
    <location>
        <begin position="16"/>
        <end position="35"/>
    </location>
</feature>
<gene>
    <name evidence="6" type="ORF">PBT88_09280</name>
</gene>
<evidence type="ECO:0000259" key="5">
    <source>
        <dbReference type="PROSITE" id="PS50977"/>
    </source>
</evidence>
<dbReference type="Proteomes" id="UP001210865">
    <property type="component" value="Chromosome"/>
</dbReference>
<protein>
    <submittedName>
        <fullName evidence="6">TetR/AcrR family transcriptional regulator</fullName>
    </submittedName>
</protein>
<sequence length="189" mass="20632">MAAANEFLRRGFVHANVGAIAEAAGISKKTIYVHFESKHALFVAAAHDGLIKAKLSQALSVADGRTLESVLRRFLRDVLDLALSPRGRAAYRLVMGEAPNFPVLLQAYRSSIEETIIQPLSHWLERQRALGVLDIDDARTCASMLVHMVMSEPLRDAALGGLPVLRPAARTALIRQVVGLFFHGAATQR</sequence>
<dbReference type="Gene3D" id="1.10.357.10">
    <property type="entry name" value="Tetracycline Repressor, domain 2"/>
    <property type="match status" value="1"/>
</dbReference>
<evidence type="ECO:0000256" key="4">
    <source>
        <dbReference type="PROSITE-ProRule" id="PRU00335"/>
    </source>
</evidence>
<proteinExistence type="predicted"/>
<reference evidence="6 7" key="1">
    <citation type="submission" date="2022-12" db="EMBL/GenBank/DDBJ databases">
        <title>Sphingomonas abieness sp. nov., an endophytic bacterium isolated from Abies koreana.</title>
        <authorList>
            <person name="Jiang L."/>
            <person name="Lee J."/>
        </authorList>
    </citation>
    <scope>NUCLEOTIDE SEQUENCE [LARGE SCALE GENOMIC DNA]</scope>
    <source>
        <strain evidence="7">PAMB 00755</strain>
    </source>
</reference>
<name>A0ABY7NRV4_9SPHN</name>
<dbReference type="InterPro" id="IPR050109">
    <property type="entry name" value="HTH-type_TetR-like_transc_reg"/>
</dbReference>
<dbReference type="PANTHER" id="PTHR30055">
    <property type="entry name" value="HTH-TYPE TRANSCRIPTIONAL REGULATOR RUTR"/>
    <property type="match status" value="1"/>
</dbReference>
<dbReference type="EMBL" id="CP115174">
    <property type="protein sequence ID" value="WBO24267.1"/>
    <property type="molecule type" value="Genomic_DNA"/>
</dbReference>
<evidence type="ECO:0000256" key="1">
    <source>
        <dbReference type="ARBA" id="ARBA00023015"/>
    </source>
</evidence>
<evidence type="ECO:0000256" key="3">
    <source>
        <dbReference type="ARBA" id="ARBA00023163"/>
    </source>
</evidence>
<dbReference type="Gene3D" id="1.10.10.60">
    <property type="entry name" value="Homeodomain-like"/>
    <property type="match status" value="1"/>
</dbReference>
<dbReference type="InterPro" id="IPR036271">
    <property type="entry name" value="Tet_transcr_reg_TetR-rel_C_sf"/>
</dbReference>
<dbReference type="Pfam" id="PF00440">
    <property type="entry name" value="TetR_N"/>
    <property type="match status" value="1"/>
</dbReference>
<dbReference type="InterPro" id="IPR001647">
    <property type="entry name" value="HTH_TetR"/>
</dbReference>
<evidence type="ECO:0000256" key="2">
    <source>
        <dbReference type="ARBA" id="ARBA00023125"/>
    </source>
</evidence>
<dbReference type="SUPFAM" id="SSF48498">
    <property type="entry name" value="Tetracyclin repressor-like, C-terminal domain"/>
    <property type="match status" value="1"/>
</dbReference>
<dbReference type="RefSeq" id="WP_270078895.1">
    <property type="nucleotide sequence ID" value="NZ_CP115174.1"/>
</dbReference>
<organism evidence="6 7">
    <name type="scientific">Sphingomonas abietis</name>
    <dbReference type="NCBI Taxonomy" id="3012344"/>
    <lineage>
        <taxon>Bacteria</taxon>
        <taxon>Pseudomonadati</taxon>
        <taxon>Pseudomonadota</taxon>
        <taxon>Alphaproteobacteria</taxon>
        <taxon>Sphingomonadales</taxon>
        <taxon>Sphingomonadaceae</taxon>
        <taxon>Sphingomonas</taxon>
    </lineage>
</organism>
<dbReference type="PROSITE" id="PS50977">
    <property type="entry name" value="HTH_TETR_2"/>
    <property type="match status" value="1"/>
</dbReference>